<dbReference type="Proteomes" id="UP000322983">
    <property type="component" value="Chromosome"/>
</dbReference>
<dbReference type="RefSeq" id="WP_149528277.1">
    <property type="nucleotide sequence ID" value="NZ_AP018929.1"/>
</dbReference>
<dbReference type="InterPro" id="IPR001296">
    <property type="entry name" value="Glyco_trans_1"/>
</dbReference>
<dbReference type="PANTHER" id="PTHR46401">
    <property type="entry name" value="GLYCOSYLTRANSFERASE WBBK-RELATED"/>
    <property type="match status" value="1"/>
</dbReference>
<dbReference type="GeneID" id="41714338"/>
<protein>
    <submittedName>
        <fullName evidence="3">D-inositol-3-phosphate glycosyltransferase</fullName>
    </submittedName>
</protein>
<keyword evidence="4" id="KW-1185">Reference proteome</keyword>
<dbReference type="GO" id="GO:0016757">
    <property type="term" value="F:glycosyltransferase activity"/>
    <property type="evidence" value="ECO:0007669"/>
    <property type="project" value="InterPro"/>
</dbReference>
<dbReference type="AlphaFoldDB" id="A0A510DSP0"/>
<sequence>MNIAVRLLWNSGVPRMAVEEARHTGWKLFVYRDAGGNYDLSGIDYTVFRKRGEKGRGVLPWLSSLITSFYAGHRGREATVDMDLIMKATSIKGYTLFHDQFAGITGYLRKRKTGEEYALYLHETTLTATGLKYFLPREMERRILREAKTVITNSMWNREVLREKGFNAHVVYPGCYPAKTISDTRERLVISVSMWDSGRKPCLYGELSRRMKGKFIMAGSWAREDTRRQFEREYGDTVTVTGKLKDEELMSLYSRASALVRFGFNERGPGMGVLEAMGYGVPVVVNEGLGSKELVKQGENGFVVKDLEEASSRLNEILDDPLPLGRNAWETAKSLSWESHAKRLMEVLGEQ</sequence>
<dbReference type="CDD" id="cd03801">
    <property type="entry name" value="GT4_PimA-like"/>
    <property type="match status" value="1"/>
</dbReference>
<dbReference type="SUPFAM" id="SSF53756">
    <property type="entry name" value="UDP-Glycosyltransferase/glycogen phosphorylase"/>
    <property type="match status" value="1"/>
</dbReference>
<evidence type="ECO:0000259" key="2">
    <source>
        <dbReference type="Pfam" id="PF00534"/>
    </source>
</evidence>
<dbReference type="STRING" id="1294262.GCA_001316085_02433"/>
<dbReference type="KEGG" id="step:IC006_0486"/>
<dbReference type="EMBL" id="AP018929">
    <property type="protein sequence ID" value="BBG23202.1"/>
    <property type="molecule type" value="Genomic_DNA"/>
</dbReference>
<dbReference type="PANTHER" id="PTHR46401:SF2">
    <property type="entry name" value="GLYCOSYLTRANSFERASE WBBK-RELATED"/>
    <property type="match status" value="1"/>
</dbReference>
<name>A0A510DSP0_9CREN</name>
<organism evidence="3 4">
    <name type="scientific">Sulfuracidifex tepidarius</name>
    <dbReference type="NCBI Taxonomy" id="1294262"/>
    <lineage>
        <taxon>Archaea</taxon>
        <taxon>Thermoproteota</taxon>
        <taxon>Thermoprotei</taxon>
        <taxon>Sulfolobales</taxon>
        <taxon>Sulfolobaceae</taxon>
        <taxon>Sulfuracidifex</taxon>
    </lineage>
</organism>
<proteinExistence type="predicted"/>
<reference evidence="3 4" key="1">
    <citation type="journal article" date="2020" name="Int. J. Syst. Evol. Microbiol.">
        <title>Sulfuracidifex tepidarius gen. nov., sp. nov. and transfer of Sulfolobus metallicus Huber and Stetter 1992 to the genus Sulfuracidifex as Sulfuracidifex metallicus comb. nov.</title>
        <authorList>
            <person name="Itoh T."/>
            <person name="Miura T."/>
            <person name="Sakai H.D."/>
            <person name="Kato S."/>
            <person name="Ohkuma M."/>
            <person name="Takashina T."/>
        </authorList>
    </citation>
    <scope>NUCLEOTIDE SEQUENCE [LARGE SCALE GENOMIC DNA]</scope>
    <source>
        <strain evidence="3 4">IC-006</strain>
    </source>
</reference>
<dbReference type="Pfam" id="PF00534">
    <property type="entry name" value="Glycos_transf_1"/>
    <property type="match status" value="1"/>
</dbReference>
<keyword evidence="1" id="KW-0808">Transferase</keyword>
<gene>
    <name evidence="3" type="ORF">IC006_0486</name>
</gene>
<evidence type="ECO:0000313" key="4">
    <source>
        <dbReference type="Proteomes" id="UP000322983"/>
    </source>
</evidence>
<feature type="domain" description="Glycosyl transferase family 1" evidence="2">
    <location>
        <begin position="214"/>
        <end position="327"/>
    </location>
</feature>
<evidence type="ECO:0000313" key="3">
    <source>
        <dbReference type="EMBL" id="BBG23202.1"/>
    </source>
</evidence>
<dbReference type="OrthoDB" id="132546at2157"/>
<accession>A0A510DSP0</accession>
<evidence type="ECO:0000256" key="1">
    <source>
        <dbReference type="ARBA" id="ARBA00022679"/>
    </source>
</evidence>
<dbReference type="Gene3D" id="3.40.50.2000">
    <property type="entry name" value="Glycogen Phosphorylase B"/>
    <property type="match status" value="2"/>
</dbReference>